<proteinExistence type="predicted"/>
<dbReference type="EMBL" id="OX451741">
    <property type="protein sequence ID" value="CAI8617794.1"/>
    <property type="molecule type" value="Genomic_DNA"/>
</dbReference>
<feature type="compositionally biased region" description="Basic and acidic residues" evidence="1">
    <location>
        <begin position="96"/>
        <end position="105"/>
    </location>
</feature>
<keyword evidence="3" id="KW-1185">Reference proteome</keyword>
<dbReference type="Proteomes" id="UP001157006">
    <property type="component" value="Chromosome 6"/>
</dbReference>
<dbReference type="AlphaFoldDB" id="A0AAV1B538"/>
<sequence length="105" mass="12450">MSITGNIMNYMPKTMNISSTFMNQAPSALKSTGHYFQIQVSSIKSIIKAIYNTEKQEEGTLTWKKRSTNNGGWSNQRRTVWRSQRRYGNQRLWKQRNKEEREEEK</sequence>
<organism evidence="2 3">
    <name type="scientific">Vicia faba</name>
    <name type="common">Broad bean</name>
    <name type="synonym">Faba vulgaris</name>
    <dbReference type="NCBI Taxonomy" id="3906"/>
    <lineage>
        <taxon>Eukaryota</taxon>
        <taxon>Viridiplantae</taxon>
        <taxon>Streptophyta</taxon>
        <taxon>Embryophyta</taxon>
        <taxon>Tracheophyta</taxon>
        <taxon>Spermatophyta</taxon>
        <taxon>Magnoliopsida</taxon>
        <taxon>eudicotyledons</taxon>
        <taxon>Gunneridae</taxon>
        <taxon>Pentapetalae</taxon>
        <taxon>rosids</taxon>
        <taxon>fabids</taxon>
        <taxon>Fabales</taxon>
        <taxon>Fabaceae</taxon>
        <taxon>Papilionoideae</taxon>
        <taxon>50 kb inversion clade</taxon>
        <taxon>NPAAA clade</taxon>
        <taxon>Hologalegina</taxon>
        <taxon>IRL clade</taxon>
        <taxon>Fabeae</taxon>
        <taxon>Vicia</taxon>
    </lineage>
</organism>
<evidence type="ECO:0000313" key="2">
    <source>
        <dbReference type="EMBL" id="CAI8617794.1"/>
    </source>
</evidence>
<name>A0AAV1B538_VICFA</name>
<feature type="compositionally biased region" description="Polar residues" evidence="1">
    <location>
        <begin position="68"/>
        <end position="78"/>
    </location>
</feature>
<reference evidence="2 3" key="1">
    <citation type="submission" date="2023-01" db="EMBL/GenBank/DDBJ databases">
        <authorList>
            <person name="Kreplak J."/>
        </authorList>
    </citation>
    <scope>NUCLEOTIDE SEQUENCE [LARGE SCALE GENOMIC DNA]</scope>
</reference>
<evidence type="ECO:0000256" key="1">
    <source>
        <dbReference type="SAM" id="MobiDB-lite"/>
    </source>
</evidence>
<feature type="region of interest" description="Disordered" evidence="1">
    <location>
        <begin position="58"/>
        <end position="105"/>
    </location>
</feature>
<evidence type="ECO:0000313" key="3">
    <source>
        <dbReference type="Proteomes" id="UP001157006"/>
    </source>
</evidence>
<gene>
    <name evidence="2" type="ORF">VFH_VI093240</name>
</gene>
<protein>
    <submittedName>
        <fullName evidence="2">Uncharacterized protein</fullName>
    </submittedName>
</protein>
<accession>A0AAV1B538</accession>